<evidence type="ECO:0000313" key="4">
    <source>
        <dbReference type="Proteomes" id="UP000011566"/>
    </source>
</evidence>
<evidence type="ECO:0000256" key="1">
    <source>
        <dbReference type="SAM" id="MobiDB-lite"/>
    </source>
</evidence>
<name>M0LY22_9EURY</name>
<keyword evidence="4" id="KW-1185">Reference proteome</keyword>
<protein>
    <recommendedName>
        <fullName evidence="2">DUF8159 domain-containing protein</fullName>
    </recommendedName>
</protein>
<gene>
    <name evidence="3" type="ORF">C447_10042</name>
</gene>
<dbReference type="PATRIC" id="fig|1132509.6.peg.2268"/>
<dbReference type="EMBL" id="AOMB01000030">
    <property type="protein sequence ID" value="EMA38487.1"/>
    <property type="molecule type" value="Genomic_DNA"/>
</dbReference>
<dbReference type="Proteomes" id="UP000011566">
    <property type="component" value="Unassembled WGS sequence"/>
</dbReference>
<sequence>MESFDVRIHANTTLLNYDAEGDNGEPYFRVNINGEQVTATGQVDRADNANITVPMNRSVLSGWGQTDLNVTAILVDRDAIFDDEVTQWSTNVAYSPPPTPTPTETPTPTPTATEVASTPAEALPDTVQVSEAEVDTPTAIETETGDQGPEYYETLIQAGLSNEGVAVESVDTTAGSTYLEYTTISTTQGDLASEIGMVAGAYAFAIGDGYESSDMQVTVLGADGSEIGTYEVQSEWAEQYNNGEITGEEFSIRVLETLETETV</sequence>
<organism evidence="3 4">
    <name type="scientific">Halococcus hamelinensis 100A6</name>
    <dbReference type="NCBI Taxonomy" id="1132509"/>
    <lineage>
        <taxon>Archaea</taxon>
        <taxon>Methanobacteriati</taxon>
        <taxon>Methanobacteriota</taxon>
        <taxon>Stenosarchaea group</taxon>
        <taxon>Halobacteria</taxon>
        <taxon>Halobacteriales</taxon>
        <taxon>Halococcaceae</taxon>
        <taxon>Halococcus</taxon>
    </lineage>
</organism>
<dbReference type="OrthoDB" id="290983at2157"/>
<accession>M0LY22</accession>
<evidence type="ECO:0000313" key="3">
    <source>
        <dbReference type="EMBL" id="EMA38487.1"/>
    </source>
</evidence>
<feature type="region of interest" description="Disordered" evidence="1">
    <location>
        <begin position="91"/>
        <end position="114"/>
    </location>
</feature>
<dbReference type="AlphaFoldDB" id="M0LY22"/>
<evidence type="ECO:0000259" key="2">
    <source>
        <dbReference type="Pfam" id="PF26490"/>
    </source>
</evidence>
<dbReference type="Pfam" id="PF26490">
    <property type="entry name" value="DUF8159"/>
    <property type="match status" value="1"/>
</dbReference>
<comment type="caution">
    <text evidence="3">The sequence shown here is derived from an EMBL/GenBank/DDBJ whole genome shotgun (WGS) entry which is preliminary data.</text>
</comment>
<dbReference type="InterPro" id="IPR058473">
    <property type="entry name" value="DUF8159"/>
</dbReference>
<proteinExistence type="predicted"/>
<feature type="domain" description="DUF8159" evidence="2">
    <location>
        <begin position="149"/>
        <end position="261"/>
    </location>
</feature>
<reference evidence="3 4" key="1">
    <citation type="journal article" date="2014" name="PLoS Genet.">
        <title>Phylogenetically driven sequencing of extremely halophilic archaea reveals strategies for static and dynamic osmo-response.</title>
        <authorList>
            <person name="Becker E.A."/>
            <person name="Seitzer P.M."/>
            <person name="Tritt A."/>
            <person name="Larsen D."/>
            <person name="Krusor M."/>
            <person name="Yao A.I."/>
            <person name="Wu D."/>
            <person name="Madern D."/>
            <person name="Eisen J.A."/>
            <person name="Darling A.E."/>
            <person name="Facciotti M.T."/>
        </authorList>
    </citation>
    <scope>NUCLEOTIDE SEQUENCE [LARGE SCALE GENOMIC DNA]</scope>
    <source>
        <strain evidence="3 4">100A6</strain>
    </source>
</reference>
<feature type="compositionally biased region" description="Pro residues" evidence="1">
    <location>
        <begin position="95"/>
        <end position="109"/>
    </location>
</feature>
<dbReference type="eggNOG" id="arCOG06310">
    <property type="taxonomic scope" value="Archaea"/>
</dbReference>